<sequence length="54" mass="6449">MADYQQMYLKLFNKVTDVIEELQQVQRETEELYIQGTDTELTVLQPEQDDNPEK</sequence>
<dbReference type="AlphaFoldDB" id="A0A7G8T8A5"/>
<gene>
    <name evidence="1" type="ORF">HCR03_14140</name>
</gene>
<evidence type="ECO:0000313" key="2">
    <source>
        <dbReference type="Proteomes" id="UP000515909"/>
    </source>
</evidence>
<reference evidence="1 2" key="1">
    <citation type="submission" date="2020-08" db="EMBL/GenBank/DDBJ databases">
        <title>The isolate Caproiciproducens sp. 7D4C2 produces n-caproate at mildly acidic conditions from hexoses: genome and rBOX comparison with related strains and chain-elongating bacteria.</title>
        <authorList>
            <person name="Esquivel-Elizondo S."/>
            <person name="Bagci C."/>
            <person name="Temovska M."/>
            <person name="Jeon B.S."/>
            <person name="Bessarab I."/>
            <person name="Williams R.B.H."/>
            <person name="Huson D.H."/>
            <person name="Angenent L.T."/>
        </authorList>
    </citation>
    <scope>NUCLEOTIDE SEQUENCE [LARGE SCALE GENOMIC DNA]</scope>
    <source>
        <strain evidence="1 2">7D4C2</strain>
    </source>
</reference>
<proteinExistence type="predicted"/>
<dbReference type="KEGG" id="cfem:HCR03_14140"/>
<name>A0A7G8T8A5_9FIRM</name>
<dbReference type="EMBL" id="CP060286">
    <property type="protein sequence ID" value="QNK39846.1"/>
    <property type="molecule type" value="Genomic_DNA"/>
</dbReference>
<dbReference type="RefSeq" id="WP_187034845.1">
    <property type="nucleotide sequence ID" value="NZ_CP060286.1"/>
</dbReference>
<protein>
    <submittedName>
        <fullName evidence="1">Uncharacterized protein</fullName>
    </submittedName>
</protein>
<evidence type="ECO:0000313" key="1">
    <source>
        <dbReference type="EMBL" id="QNK39846.1"/>
    </source>
</evidence>
<dbReference type="Proteomes" id="UP000515909">
    <property type="component" value="Chromosome"/>
</dbReference>
<accession>A0A7G8T8A5</accession>
<organism evidence="1 2">
    <name type="scientific">Caproicibacter fermentans</name>
    <dbReference type="NCBI Taxonomy" id="2576756"/>
    <lineage>
        <taxon>Bacteria</taxon>
        <taxon>Bacillati</taxon>
        <taxon>Bacillota</taxon>
        <taxon>Clostridia</taxon>
        <taxon>Eubacteriales</taxon>
        <taxon>Acutalibacteraceae</taxon>
        <taxon>Caproicibacter</taxon>
    </lineage>
</organism>